<evidence type="ECO:0000313" key="2">
    <source>
        <dbReference type="Proteomes" id="UP001193081"/>
    </source>
</evidence>
<keyword evidence="2" id="KW-1185">Reference proteome</keyword>
<organism evidence="1 2">
    <name type="scientific">Candidatus Chloroploca mongolica</name>
    <dbReference type="NCBI Taxonomy" id="2528176"/>
    <lineage>
        <taxon>Bacteria</taxon>
        <taxon>Bacillati</taxon>
        <taxon>Chloroflexota</taxon>
        <taxon>Chloroflexia</taxon>
        <taxon>Chloroflexales</taxon>
        <taxon>Chloroflexineae</taxon>
        <taxon>Oscillochloridaceae</taxon>
        <taxon>Candidatus Chloroploca</taxon>
    </lineage>
</organism>
<dbReference type="RefSeq" id="WP_135481439.1">
    <property type="nucleotide sequence ID" value="NZ_SIJK02000075.1"/>
</dbReference>
<accession>A0ABS4DGP5</accession>
<reference evidence="1 2" key="1">
    <citation type="submission" date="2021-03" db="EMBL/GenBank/DDBJ databases">
        <authorList>
            <person name="Grouzdev D.S."/>
        </authorList>
    </citation>
    <scope>NUCLEOTIDE SEQUENCE [LARGE SCALE GENOMIC DNA]</scope>
    <source>
        <strain evidence="1 2">M50-1</strain>
    </source>
</reference>
<proteinExistence type="predicted"/>
<gene>
    <name evidence="1" type="ORF">EYB53_022770</name>
</gene>
<protein>
    <submittedName>
        <fullName evidence="1">Uncharacterized protein</fullName>
    </submittedName>
</protein>
<name>A0ABS4DGP5_9CHLR</name>
<comment type="caution">
    <text evidence="1">The sequence shown here is derived from an EMBL/GenBank/DDBJ whole genome shotgun (WGS) entry which is preliminary data.</text>
</comment>
<sequence>MKILSNTTVLSNFARIQQLTLLHRLFGTLYLRKIATLDQANGWLAAMIAQGYHAPLTDLSALIQPER</sequence>
<dbReference type="EMBL" id="SIJK02000075">
    <property type="protein sequence ID" value="MBP1468554.1"/>
    <property type="molecule type" value="Genomic_DNA"/>
</dbReference>
<evidence type="ECO:0000313" key="1">
    <source>
        <dbReference type="EMBL" id="MBP1468554.1"/>
    </source>
</evidence>
<dbReference type="Proteomes" id="UP001193081">
    <property type="component" value="Unassembled WGS sequence"/>
</dbReference>